<dbReference type="PhylomeDB" id="A0A0G4EBF8"/>
<feature type="repeat" description="ANK" evidence="3">
    <location>
        <begin position="105"/>
        <end position="137"/>
    </location>
</feature>
<dbReference type="InterPro" id="IPR002110">
    <property type="entry name" value="Ankyrin_rpt"/>
</dbReference>
<dbReference type="InterPro" id="IPR036770">
    <property type="entry name" value="Ankyrin_rpt-contain_sf"/>
</dbReference>
<dbReference type="Gene3D" id="1.25.40.20">
    <property type="entry name" value="Ankyrin repeat-containing domain"/>
    <property type="match status" value="3"/>
</dbReference>
<dbReference type="OrthoDB" id="408027at2759"/>
<evidence type="ECO:0000256" key="4">
    <source>
        <dbReference type="SAM" id="Coils"/>
    </source>
</evidence>
<dbReference type="PANTHER" id="PTHR24188">
    <property type="entry name" value="ANKYRIN REPEAT PROTEIN"/>
    <property type="match status" value="1"/>
</dbReference>
<keyword evidence="5" id="KW-0812">Transmembrane</keyword>
<dbReference type="AlphaFoldDB" id="A0A0G4EBF8"/>
<dbReference type="VEuPathDB" id="CryptoDB:Vbra_6880"/>
<dbReference type="Pfam" id="PF00023">
    <property type="entry name" value="Ank"/>
    <property type="match status" value="1"/>
</dbReference>
<dbReference type="SMART" id="SM00248">
    <property type="entry name" value="ANK"/>
    <property type="match status" value="6"/>
</dbReference>
<reference evidence="6 7" key="1">
    <citation type="submission" date="2014-11" db="EMBL/GenBank/DDBJ databases">
        <authorList>
            <person name="Zhu J."/>
            <person name="Qi W."/>
            <person name="Song R."/>
        </authorList>
    </citation>
    <scope>NUCLEOTIDE SEQUENCE [LARGE SCALE GENOMIC DNA]</scope>
</reference>
<dbReference type="STRING" id="1169540.A0A0G4EBF8"/>
<evidence type="ECO:0000256" key="5">
    <source>
        <dbReference type="SAM" id="Phobius"/>
    </source>
</evidence>
<dbReference type="OMA" id="NDARMTY"/>
<dbReference type="PANTHER" id="PTHR24188:SF29">
    <property type="entry name" value="GH09064P"/>
    <property type="match status" value="1"/>
</dbReference>
<organism evidence="6 7">
    <name type="scientific">Vitrella brassicaformis (strain CCMP3155)</name>
    <dbReference type="NCBI Taxonomy" id="1169540"/>
    <lineage>
        <taxon>Eukaryota</taxon>
        <taxon>Sar</taxon>
        <taxon>Alveolata</taxon>
        <taxon>Colpodellida</taxon>
        <taxon>Vitrellaceae</taxon>
        <taxon>Vitrella</taxon>
    </lineage>
</organism>
<feature type="coiled-coil region" evidence="4">
    <location>
        <begin position="255"/>
        <end position="282"/>
    </location>
</feature>
<sequence length="410" mass="45952">MQKLFKAIEKGDVDALQTQLATSPNLLAKNKKQYTPLIVAVQSGDLSVLEAMRDSKLQLGVNERDGDQGWTPLIHAIASVGGDLELIRFLVEELKADIKCVDRDEGLSPLHWASRLNQTNVIEYLLSRGGKAYIDTQSSDDPLSLTPLHCAIRKNQEEACVLLIERGANVNTKDSDGNTSLHAALKQHLLNVAALVAEQPASQQTATTQDGQNLDGETALHIAVSLGLDTVASLLVKRGWSETAKNAKGETPNDLREKRHAKQAAEIEAKQQAREAKEVRKRRGVEEEMDHSEVTAWLRKYNLPDLVPVFFSKGYRYTDEAFYEIDDHRLKKMGLSIQQSRAFFDAIAEEEAERIREQERAEEEIKQEAQKANRMQTYIVVAVIVALFVLIYIALMFFVKYKSRGTSRIL</sequence>
<name>A0A0G4EBF8_VITBC</name>
<dbReference type="Proteomes" id="UP000041254">
    <property type="component" value="Unassembled WGS sequence"/>
</dbReference>
<keyword evidence="4" id="KW-0175">Coiled coil</keyword>
<dbReference type="PROSITE" id="PS50297">
    <property type="entry name" value="ANK_REP_REGION"/>
    <property type="match status" value="3"/>
</dbReference>
<dbReference type="SUPFAM" id="SSF48403">
    <property type="entry name" value="Ankyrin repeat"/>
    <property type="match status" value="1"/>
</dbReference>
<evidence type="ECO:0000256" key="3">
    <source>
        <dbReference type="PROSITE-ProRule" id="PRU00023"/>
    </source>
</evidence>
<keyword evidence="7" id="KW-1185">Reference proteome</keyword>
<keyword evidence="1" id="KW-0677">Repeat</keyword>
<evidence type="ECO:0000256" key="2">
    <source>
        <dbReference type="ARBA" id="ARBA00023043"/>
    </source>
</evidence>
<evidence type="ECO:0000313" key="7">
    <source>
        <dbReference type="Proteomes" id="UP000041254"/>
    </source>
</evidence>
<dbReference type="Gene3D" id="1.10.150.50">
    <property type="entry name" value="Transcription Factor, Ets-1"/>
    <property type="match status" value="1"/>
</dbReference>
<dbReference type="SUPFAM" id="SSF47769">
    <property type="entry name" value="SAM/Pointed domain"/>
    <property type="match status" value="1"/>
</dbReference>
<evidence type="ECO:0000313" key="6">
    <source>
        <dbReference type="EMBL" id="CEL92602.1"/>
    </source>
</evidence>
<keyword evidence="5" id="KW-1133">Transmembrane helix</keyword>
<protein>
    <submittedName>
        <fullName evidence="6">Uncharacterized protein</fullName>
    </submittedName>
</protein>
<gene>
    <name evidence="6" type="ORF">Vbra_6880</name>
</gene>
<feature type="repeat" description="ANK" evidence="3">
    <location>
        <begin position="143"/>
        <end position="175"/>
    </location>
</feature>
<dbReference type="InterPro" id="IPR013761">
    <property type="entry name" value="SAM/pointed_sf"/>
</dbReference>
<proteinExistence type="predicted"/>
<accession>A0A0G4EBF8</accession>
<dbReference type="PROSITE" id="PS50088">
    <property type="entry name" value="ANK_REPEAT"/>
    <property type="match status" value="3"/>
</dbReference>
<keyword evidence="2 3" id="KW-0040">ANK repeat</keyword>
<feature type="coiled-coil region" evidence="4">
    <location>
        <begin position="347"/>
        <end position="378"/>
    </location>
</feature>
<dbReference type="EMBL" id="CDMY01000091">
    <property type="protein sequence ID" value="CEL92602.1"/>
    <property type="molecule type" value="Genomic_DNA"/>
</dbReference>
<feature type="transmembrane region" description="Helical" evidence="5">
    <location>
        <begin position="378"/>
        <end position="399"/>
    </location>
</feature>
<dbReference type="InParanoid" id="A0A0G4EBF8"/>
<dbReference type="Pfam" id="PF12796">
    <property type="entry name" value="Ank_2"/>
    <property type="match status" value="1"/>
</dbReference>
<keyword evidence="5" id="KW-0472">Membrane</keyword>
<feature type="repeat" description="ANK" evidence="3">
    <location>
        <begin position="215"/>
        <end position="247"/>
    </location>
</feature>
<evidence type="ECO:0000256" key="1">
    <source>
        <dbReference type="ARBA" id="ARBA00022737"/>
    </source>
</evidence>